<dbReference type="CDD" id="cd16015">
    <property type="entry name" value="LTA_synthase"/>
    <property type="match status" value="1"/>
</dbReference>
<dbReference type="Gene3D" id="3.40.720.10">
    <property type="entry name" value="Alkaline Phosphatase, subunit A"/>
    <property type="match status" value="1"/>
</dbReference>
<feature type="transmembrane region" description="Helical" evidence="7">
    <location>
        <begin position="131"/>
        <end position="149"/>
    </location>
</feature>
<feature type="transmembrane region" description="Helical" evidence="7">
    <location>
        <begin position="164"/>
        <end position="183"/>
    </location>
</feature>
<name>Q840W2_STRMG</name>
<comment type="subcellular location">
    <subcellularLocation>
        <location evidence="1">Cell membrane</location>
        <topology evidence="1">Multi-pass membrane protein</topology>
    </subcellularLocation>
</comment>
<feature type="domain" description="Sulfatase N-terminal" evidence="8">
    <location>
        <begin position="270"/>
        <end position="554"/>
    </location>
</feature>
<organism evidence="9">
    <name type="scientific">Streptococcus mutans</name>
    <dbReference type="NCBI Taxonomy" id="1309"/>
    <lineage>
        <taxon>Bacteria</taxon>
        <taxon>Bacillati</taxon>
        <taxon>Bacillota</taxon>
        <taxon>Bacilli</taxon>
        <taxon>Lactobacillales</taxon>
        <taxon>Streptococcaceae</taxon>
        <taxon>Streptococcus</taxon>
    </lineage>
</organism>
<dbReference type="GO" id="GO:0005886">
    <property type="term" value="C:plasma membrane"/>
    <property type="evidence" value="ECO:0007669"/>
    <property type="project" value="UniProtKB-SubCell"/>
</dbReference>
<dbReference type="InterPro" id="IPR000917">
    <property type="entry name" value="Sulfatase_N"/>
</dbReference>
<keyword evidence="3" id="KW-1003">Cell membrane</keyword>
<dbReference type="InterPro" id="IPR050448">
    <property type="entry name" value="OpgB/LTA_synthase_biosynth"/>
</dbReference>
<keyword evidence="4 7" id="KW-0812">Transmembrane</keyword>
<feature type="transmembrane region" description="Helical" evidence="7">
    <location>
        <begin position="80"/>
        <end position="100"/>
    </location>
</feature>
<evidence type="ECO:0000259" key="8">
    <source>
        <dbReference type="Pfam" id="PF00884"/>
    </source>
</evidence>
<evidence type="ECO:0000313" key="9">
    <source>
        <dbReference type="EMBL" id="BAC75699.1"/>
    </source>
</evidence>
<dbReference type="InterPro" id="IPR017850">
    <property type="entry name" value="Alkaline_phosphatase_core_sf"/>
</dbReference>
<evidence type="ECO:0000256" key="1">
    <source>
        <dbReference type="ARBA" id="ARBA00004651"/>
    </source>
</evidence>
<evidence type="ECO:0000256" key="2">
    <source>
        <dbReference type="ARBA" id="ARBA00004936"/>
    </source>
</evidence>
<dbReference type="Pfam" id="PF00884">
    <property type="entry name" value="Sulfatase"/>
    <property type="match status" value="1"/>
</dbReference>
<comment type="pathway">
    <text evidence="2">Cell wall biogenesis; lipoteichoic acid biosynthesis.</text>
</comment>
<dbReference type="EMBL" id="AB108686">
    <property type="protein sequence ID" value="BAC75699.1"/>
    <property type="molecule type" value="Genomic_DNA"/>
</dbReference>
<dbReference type="PANTHER" id="PTHR47371">
    <property type="entry name" value="LIPOTEICHOIC ACID SYNTHASE"/>
    <property type="match status" value="1"/>
</dbReference>
<evidence type="ECO:0000256" key="6">
    <source>
        <dbReference type="ARBA" id="ARBA00023136"/>
    </source>
</evidence>
<reference evidence="9" key="1">
    <citation type="journal article" date="2003" name="J. Clin. Microbiol.">
        <title>Analysis of loci required for determination of serotype antigenicity in Streptococcus mutans and its clinical utilization.</title>
        <authorList>
            <person name="Shibata Y."/>
            <person name="Ozaki K."/>
            <person name="Seki M."/>
            <person name="Kawato T."/>
            <person name="Tanaka H."/>
            <person name="Nakano Y."/>
            <person name="Yamashita Y."/>
        </authorList>
    </citation>
    <scope>NUCLEOTIDE SEQUENCE</scope>
    <source>
        <strain evidence="9">LM7</strain>
    </source>
</reference>
<feature type="transmembrane region" description="Helical" evidence="7">
    <location>
        <begin position="21"/>
        <end position="41"/>
    </location>
</feature>
<keyword evidence="5 7" id="KW-1133">Transmembrane helix</keyword>
<evidence type="ECO:0000256" key="4">
    <source>
        <dbReference type="ARBA" id="ARBA00022692"/>
    </source>
</evidence>
<protein>
    <recommendedName>
        <fullName evidence="8">Sulfatase N-terminal domain-containing protein</fullName>
    </recommendedName>
</protein>
<dbReference type="PANTHER" id="PTHR47371:SF3">
    <property type="entry name" value="PHOSPHOGLYCEROL TRANSFERASE I"/>
    <property type="match status" value="1"/>
</dbReference>
<evidence type="ECO:0000256" key="5">
    <source>
        <dbReference type="ARBA" id="ARBA00022989"/>
    </source>
</evidence>
<evidence type="ECO:0000256" key="7">
    <source>
        <dbReference type="SAM" id="Phobius"/>
    </source>
</evidence>
<proteinExistence type="predicted"/>
<feature type="transmembrane region" description="Helical" evidence="7">
    <location>
        <begin position="53"/>
        <end position="73"/>
    </location>
</feature>
<dbReference type="AlphaFoldDB" id="Q840W2"/>
<accession>Q840W2</accession>
<dbReference type="SUPFAM" id="SSF53649">
    <property type="entry name" value="Alkaline phosphatase-like"/>
    <property type="match status" value="1"/>
</dbReference>
<keyword evidence="6 7" id="KW-0472">Membrane</keyword>
<sequence length="615" mass="69888">MLVSYTTIQAIKDLVKNQPSFFLAFSTSVLLAVIFNYTLQLGLKNNGSLLDRFIFPAATLYQICFLIVVYLFIYFAINRFLLSTMIITSLGIVISIVNAIKEGMRSEPLLITDFVWLQQADLIFGFVKARVIVGVFFILFILIASYIFLRKRILSGKIIKSNSYRGSLIAALLILSTSVYTVFRNEEKSKIAEGIPIISKINNWNNIGWKGFSTTARYKSLMYVWTKQLTKSIIDTPKDYSQAKIKEVARKYTKLAKKINKTRANNISDRTVIYILSESFSDPWNVPSVTLSQDVMPNIRQIGRTTTSGLMKSDGFGGGTANMEFQTLTGLPFYNFSSSVSTLYTEVVPSMSVFPSISDQFKSKNRIVIHPENASNYSRQAVYRKLNFNKFIAREGTEYSVKHVKREGINVSDQTTYENILDQLNPSQSQFFSVITMQNHIPWSAGEPEDVTASGRDFTQEQNNNLTSYSRLMSYTDTATKNFLDDLSKTNKDITVVFYGDHLPGLYPDSAFEDKPESKYQTNYFIWSNHKTQDLNYPLVNSSDFTAELLAHTDSKVSPYYALLTEVLNNASVDKKKLTPKGKSVAKDLKLIQYDITIGKGYIRDDKNFFKIKYK</sequence>
<evidence type="ECO:0000256" key="3">
    <source>
        <dbReference type="ARBA" id="ARBA00022475"/>
    </source>
</evidence>